<keyword evidence="5 8" id="KW-0805">Transcription regulation</keyword>
<evidence type="ECO:0000259" key="13">
    <source>
        <dbReference type="PROSITE" id="PS50934"/>
    </source>
</evidence>
<dbReference type="AlphaFoldDB" id="A0A4U0TZW4"/>
<dbReference type="PROSITE" id="PS01357">
    <property type="entry name" value="ZF_ZZ_1"/>
    <property type="match status" value="1"/>
</dbReference>
<feature type="compositionally biased region" description="Polar residues" evidence="10">
    <location>
        <begin position="414"/>
        <end position="424"/>
    </location>
</feature>
<dbReference type="InterPro" id="IPR000433">
    <property type="entry name" value="Znf_ZZ"/>
</dbReference>
<evidence type="ECO:0000256" key="9">
    <source>
        <dbReference type="PROSITE-ProRule" id="PRU00228"/>
    </source>
</evidence>
<evidence type="ECO:0000256" key="2">
    <source>
        <dbReference type="ARBA" id="ARBA00022723"/>
    </source>
</evidence>
<evidence type="ECO:0000259" key="11">
    <source>
        <dbReference type="PROSITE" id="PS50090"/>
    </source>
</evidence>
<feature type="domain" description="Myb-like" evidence="11">
    <location>
        <begin position="87"/>
        <end position="131"/>
    </location>
</feature>
<evidence type="ECO:0000259" key="12">
    <source>
        <dbReference type="PROSITE" id="PS50135"/>
    </source>
</evidence>
<dbReference type="InterPro" id="IPR043145">
    <property type="entry name" value="Znf_ZZ_sf"/>
</dbReference>
<dbReference type="GO" id="GO:0003682">
    <property type="term" value="F:chromatin binding"/>
    <property type="evidence" value="ECO:0007669"/>
    <property type="project" value="TreeGrafter"/>
</dbReference>
<keyword evidence="6 8" id="KW-0804">Transcription</keyword>
<dbReference type="OrthoDB" id="270417at2759"/>
<evidence type="ECO:0000256" key="5">
    <source>
        <dbReference type="ARBA" id="ARBA00023015"/>
    </source>
</evidence>
<feature type="domain" description="ZZ-type" evidence="12">
    <location>
        <begin position="21"/>
        <end position="80"/>
    </location>
</feature>
<feature type="region of interest" description="Disordered" evidence="10">
    <location>
        <begin position="396"/>
        <end position="446"/>
    </location>
</feature>
<dbReference type="CDD" id="cd02335">
    <property type="entry name" value="ZZ_ADA2"/>
    <property type="match status" value="1"/>
</dbReference>
<dbReference type="InterPro" id="IPR007526">
    <property type="entry name" value="SWIRM"/>
</dbReference>
<dbReference type="SMART" id="SM00717">
    <property type="entry name" value="SANT"/>
    <property type="match status" value="1"/>
</dbReference>
<dbReference type="FunFam" id="3.30.60.90:FF:000008">
    <property type="entry name" value="Transcriptional adapter 2"/>
    <property type="match status" value="1"/>
</dbReference>
<dbReference type="InterPro" id="IPR016827">
    <property type="entry name" value="Ada2/TADA2"/>
</dbReference>
<dbReference type="GO" id="GO:0006338">
    <property type="term" value="P:chromatin remodeling"/>
    <property type="evidence" value="ECO:0007669"/>
    <property type="project" value="TreeGrafter"/>
</dbReference>
<evidence type="ECO:0000259" key="14">
    <source>
        <dbReference type="PROSITE" id="PS51293"/>
    </source>
</evidence>
<dbReference type="FunFam" id="1.10.10.10:FF:000087">
    <property type="entry name" value="Transcriptional adapter 2"/>
    <property type="match status" value="1"/>
</dbReference>
<feature type="compositionally biased region" description="Polar residues" evidence="10">
    <location>
        <begin position="396"/>
        <end position="407"/>
    </location>
</feature>
<comment type="subcellular location">
    <subcellularLocation>
        <location evidence="1 8">Nucleus</location>
    </subcellularLocation>
</comment>
<dbReference type="Pfam" id="PF00569">
    <property type="entry name" value="ZZ"/>
    <property type="match status" value="1"/>
</dbReference>
<evidence type="ECO:0000256" key="7">
    <source>
        <dbReference type="ARBA" id="ARBA00023242"/>
    </source>
</evidence>
<dbReference type="SUPFAM" id="SSF57850">
    <property type="entry name" value="RING/U-box"/>
    <property type="match status" value="1"/>
</dbReference>
<evidence type="ECO:0000256" key="3">
    <source>
        <dbReference type="ARBA" id="ARBA00022771"/>
    </source>
</evidence>
<protein>
    <recommendedName>
        <fullName evidence="8">Transcriptional adapter 2</fullName>
    </recommendedName>
</protein>
<dbReference type="InterPro" id="IPR009057">
    <property type="entry name" value="Homeodomain-like_sf"/>
</dbReference>
<proteinExistence type="predicted"/>
<dbReference type="PROSITE" id="PS50090">
    <property type="entry name" value="MYB_LIKE"/>
    <property type="match status" value="1"/>
</dbReference>
<dbReference type="InterPro" id="IPR017884">
    <property type="entry name" value="SANT_dom"/>
</dbReference>
<keyword evidence="3 9" id="KW-0863">Zinc-finger</keyword>
<dbReference type="CDD" id="cd00167">
    <property type="entry name" value="SANT"/>
    <property type="match status" value="1"/>
</dbReference>
<dbReference type="InterPro" id="IPR055141">
    <property type="entry name" value="TADA2A_B-like_dom"/>
</dbReference>
<organism evidence="15 16">
    <name type="scientific">Friedmanniomyces endolithicus</name>
    <dbReference type="NCBI Taxonomy" id="329885"/>
    <lineage>
        <taxon>Eukaryota</taxon>
        <taxon>Fungi</taxon>
        <taxon>Dikarya</taxon>
        <taxon>Ascomycota</taxon>
        <taxon>Pezizomycotina</taxon>
        <taxon>Dothideomycetes</taxon>
        <taxon>Dothideomycetidae</taxon>
        <taxon>Mycosphaerellales</taxon>
        <taxon>Teratosphaeriaceae</taxon>
        <taxon>Friedmanniomyces</taxon>
    </lineage>
</organism>
<keyword evidence="4" id="KW-0862">Zinc</keyword>
<dbReference type="PANTHER" id="PTHR12374:SF20">
    <property type="entry name" value="TRANSCRIPTIONAL ADAPTER 2-ALPHA"/>
    <property type="match status" value="1"/>
</dbReference>
<evidence type="ECO:0000256" key="4">
    <source>
        <dbReference type="ARBA" id="ARBA00022833"/>
    </source>
</evidence>
<dbReference type="InterPro" id="IPR036388">
    <property type="entry name" value="WH-like_DNA-bd_sf"/>
</dbReference>
<dbReference type="STRING" id="329885.A0A4U0TZW4"/>
<dbReference type="PROSITE" id="PS51293">
    <property type="entry name" value="SANT"/>
    <property type="match status" value="1"/>
</dbReference>
<dbReference type="Gene3D" id="3.30.60.90">
    <property type="match status" value="1"/>
</dbReference>
<dbReference type="GO" id="GO:0008270">
    <property type="term" value="F:zinc ion binding"/>
    <property type="evidence" value="ECO:0007669"/>
    <property type="project" value="UniProtKB-KW"/>
</dbReference>
<dbReference type="EMBL" id="NAJP01000122">
    <property type="protein sequence ID" value="TKA28048.1"/>
    <property type="molecule type" value="Genomic_DNA"/>
</dbReference>
<accession>A0A4U0TZW4</accession>
<evidence type="ECO:0000256" key="6">
    <source>
        <dbReference type="ARBA" id="ARBA00023163"/>
    </source>
</evidence>
<keyword evidence="7 8" id="KW-0539">Nucleus</keyword>
<dbReference type="PIRSF" id="PIRSF025024">
    <property type="entry name" value="Transcriptional_adaptor_2"/>
    <property type="match status" value="1"/>
</dbReference>
<dbReference type="InterPro" id="IPR001005">
    <property type="entry name" value="SANT/Myb"/>
</dbReference>
<gene>
    <name evidence="15" type="ORF">B0A54_16423</name>
</gene>
<dbReference type="SUPFAM" id="SSF46689">
    <property type="entry name" value="Homeodomain-like"/>
    <property type="match status" value="2"/>
</dbReference>
<dbReference type="Gene3D" id="1.10.10.10">
    <property type="entry name" value="Winged helix-like DNA-binding domain superfamily/Winged helix DNA-binding domain"/>
    <property type="match status" value="1"/>
</dbReference>
<dbReference type="Proteomes" id="UP000310066">
    <property type="component" value="Unassembled WGS sequence"/>
</dbReference>
<evidence type="ECO:0000313" key="15">
    <source>
        <dbReference type="EMBL" id="TKA28048.1"/>
    </source>
</evidence>
<feature type="domain" description="SWIRM" evidence="13">
    <location>
        <begin position="452"/>
        <end position="543"/>
    </location>
</feature>
<dbReference type="PROSITE" id="PS50934">
    <property type="entry name" value="SWIRM"/>
    <property type="match status" value="1"/>
</dbReference>
<dbReference type="InterPro" id="IPR041983">
    <property type="entry name" value="ADA2-like_ZZ"/>
</dbReference>
<evidence type="ECO:0000256" key="10">
    <source>
        <dbReference type="SAM" id="MobiDB-lite"/>
    </source>
</evidence>
<dbReference type="GO" id="GO:0070461">
    <property type="term" value="C:SAGA-type complex"/>
    <property type="evidence" value="ECO:0007669"/>
    <property type="project" value="TreeGrafter"/>
</dbReference>
<dbReference type="GO" id="GO:0005634">
    <property type="term" value="C:nucleus"/>
    <property type="evidence" value="ECO:0007669"/>
    <property type="project" value="UniProtKB-SubCell"/>
</dbReference>
<evidence type="ECO:0000256" key="8">
    <source>
        <dbReference type="PIRNR" id="PIRNR025024"/>
    </source>
</evidence>
<keyword evidence="2" id="KW-0479">Metal-binding</keyword>
<evidence type="ECO:0000256" key="1">
    <source>
        <dbReference type="ARBA" id="ARBA00004123"/>
    </source>
</evidence>
<dbReference type="Pfam" id="PF00249">
    <property type="entry name" value="Myb_DNA-binding"/>
    <property type="match status" value="1"/>
</dbReference>
<dbReference type="Pfam" id="PF22941">
    <property type="entry name" value="TADA2A-like_3rd"/>
    <property type="match status" value="1"/>
</dbReference>
<feature type="region of interest" description="Disordered" evidence="10">
    <location>
        <begin position="363"/>
        <end position="382"/>
    </location>
</feature>
<feature type="domain" description="SANT" evidence="14">
    <location>
        <begin position="82"/>
        <end position="135"/>
    </location>
</feature>
<dbReference type="SMART" id="SM00291">
    <property type="entry name" value="ZnF_ZZ"/>
    <property type="match status" value="1"/>
</dbReference>
<dbReference type="FunFam" id="1.10.10.60:FF:000115">
    <property type="entry name" value="Transcriptional adapter 2"/>
    <property type="match status" value="1"/>
</dbReference>
<dbReference type="PANTHER" id="PTHR12374">
    <property type="entry name" value="TRANSCRIPTIONAL ADAPTOR 2 ADA2 -RELATED"/>
    <property type="match status" value="1"/>
</dbReference>
<reference evidence="15 16" key="1">
    <citation type="submission" date="2017-03" db="EMBL/GenBank/DDBJ databases">
        <title>Genomes of endolithic fungi from Antarctica.</title>
        <authorList>
            <person name="Coleine C."/>
            <person name="Masonjones S."/>
            <person name="Stajich J.E."/>
        </authorList>
    </citation>
    <scope>NUCLEOTIDE SEQUENCE [LARGE SCALE GENOMIC DNA]</scope>
    <source>
        <strain evidence="15 16">CCFEE 5311</strain>
    </source>
</reference>
<name>A0A4U0TZW4_9PEZI</name>
<dbReference type="GO" id="GO:0006357">
    <property type="term" value="P:regulation of transcription by RNA polymerase II"/>
    <property type="evidence" value="ECO:0007669"/>
    <property type="project" value="InterPro"/>
</dbReference>
<evidence type="ECO:0000313" key="16">
    <source>
        <dbReference type="Proteomes" id="UP000310066"/>
    </source>
</evidence>
<dbReference type="GO" id="GO:0003713">
    <property type="term" value="F:transcription coactivator activity"/>
    <property type="evidence" value="ECO:0007669"/>
    <property type="project" value="InterPro"/>
</dbReference>
<sequence>MGMITKAKGAPRGDGNSSGGGVKYVCNVCSNDITATVRVRCASKDCTDYDLCVPCFSQGLHNLHHDPRTHAYQVIEPHSIPIFDEGWGADEELLLLEGAEQYGLGSWADIADHIGGYREKDEVRDHYITTYVDSPAFPLPERASPGDKRLNDSIPREEFQARKKRRIEERKDAIAETANIPSVPAKPTSSVPSCHEVAGYMPGRLEFESEYFNEAEEAVQHMQFSPDEGYNPATEELDPETQLKVCVMNIYNDRLTCRTDRKRFIIGHNLLDYKKNVAIEKRRTKEQQGLHLKTKPFARIMSSPDYDGLAGDLEKELNLRQAITQLQDWRRMRISTLASGEKYEGDKAARTARNTQAIGQFDRMTNGLSGRNAGGKPAHPPEIAREVTDYTTTTNLPVRLSPHTQPNGLPAPIQPNNTTTSANAASDKRNPPTPPPSTSTLQISPPFQFQPPIPNVPRAHWTEDNALSLHLLIPAERDLCSNLRLQPKSYLAMKERVLGEAIRQEGKLKKKIVRELVGVDTTKGGRLFEFWVEAGWIGNGARS</sequence>
<dbReference type="PROSITE" id="PS50135">
    <property type="entry name" value="ZF_ZZ_2"/>
    <property type="match status" value="1"/>
</dbReference>
<comment type="caution">
    <text evidence="15">The sequence shown here is derived from an EMBL/GenBank/DDBJ whole genome shotgun (WGS) entry which is preliminary data.</text>
</comment>
<dbReference type="Gene3D" id="1.10.10.60">
    <property type="entry name" value="Homeodomain-like"/>
    <property type="match status" value="1"/>
</dbReference>